<accession>A0A7K1U248</accession>
<comment type="caution">
    <text evidence="3">The sequence shown here is derived from an EMBL/GenBank/DDBJ whole genome shotgun (WGS) entry which is preliminary data.</text>
</comment>
<dbReference type="PANTHER" id="PTHR11487">
    <property type="entry name" value="THIOESTERASE"/>
    <property type="match status" value="1"/>
</dbReference>
<sequence length="240" mass="27933">MRKINLYCLPFAGGNRYSYRKYEQAGLPHANIIPLEYPGHGDRLREPLMNNIRDIATDLYRTLKSQVIDTEYAIYGHSMGATVGFELIRQIIGNGGPAPLHFFITGTTGPSSLSRKEKKWYLLPREDFFLKLKELDGFPSGFLDNEELLDFIEPIIRADFYAVESYEYEKGRRFDFPLTVITGTGEKMKEDDISLWQEETLYQVEFKKMEGKHFFIFDNVQEILKTITENLFKSYKTFSV</sequence>
<dbReference type="RefSeq" id="WP_157305840.1">
    <property type="nucleotide sequence ID" value="NZ_WRXN01000003.1"/>
</dbReference>
<dbReference type="SUPFAM" id="SSF53474">
    <property type="entry name" value="alpha/beta-Hydrolases"/>
    <property type="match status" value="1"/>
</dbReference>
<evidence type="ECO:0000313" key="4">
    <source>
        <dbReference type="Proteomes" id="UP000461730"/>
    </source>
</evidence>
<reference evidence="3 4" key="1">
    <citation type="submission" date="2019-12" db="EMBL/GenBank/DDBJ databases">
        <title>Chitinophaga sp. strain ysch24 (GDMCC 1.1355), whole genome shotgun sequence.</title>
        <authorList>
            <person name="Zhang X."/>
        </authorList>
    </citation>
    <scope>NUCLEOTIDE SEQUENCE [LARGE SCALE GENOMIC DNA]</scope>
    <source>
        <strain evidence="4">ysch24</strain>
    </source>
</reference>
<evidence type="ECO:0000256" key="1">
    <source>
        <dbReference type="ARBA" id="ARBA00007169"/>
    </source>
</evidence>
<keyword evidence="4" id="KW-1185">Reference proteome</keyword>
<dbReference type="Pfam" id="PF00975">
    <property type="entry name" value="Thioesterase"/>
    <property type="match status" value="1"/>
</dbReference>
<dbReference type="GO" id="GO:0008610">
    <property type="term" value="P:lipid biosynthetic process"/>
    <property type="evidence" value="ECO:0007669"/>
    <property type="project" value="TreeGrafter"/>
</dbReference>
<dbReference type="AlphaFoldDB" id="A0A7K1U248"/>
<gene>
    <name evidence="3" type="ORF">GO493_09130</name>
</gene>
<feature type="domain" description="Thioesterase" evidence="2">
    <location>
        <begin position="6"/>
        <end position="229"/>
    </location>
</feature>
<evidence type="ECO:0000259" key="2">
    <source>
        <dbReference type="Pfam" id="PF00975"/>
    </source>
</evidence>
<evidence type="ECO:0000313" key="3">
    <source>
        <dbReference type="EMBL" id="MVT08418.1"/>
    </source>
</evidence>
<dbReference type="InterPro" id="IPR029058">
    <property type="entry name" value="AB_hydrolase_fold"/>
</dbReference>
<dbReference type="PANTHER" id="PTHR11487:SF0">
    <property type="entry name" value="S-ACYL FATTY ACID SYNTHASE THIOESTERASE, MEDIUM CHAIN"/>
    <property type="match status" value="1"/>
</dbReference>
<dbReference type="Proteomes" id="UP000461730">
    <property type="component" value="Unassembled WGS sequence"/>
</dbReference>
<comment type="similarity">
    <text evidence="1">Belongs to the thioesterase family.</text>
</comment>
<dbReference type="InterPro" id="IPR001031">
    <property type="entry name" value="Thioesterase"/>
</dbReference>
<proteinExistence type="inferred from homology"/>
<dbReference type="Gene3D" id="3.40.50.1820">
    <property type="entry name" value="alpha/beta hydrolase"/>
    <property type="match status" value="1"/>
</dbReference>
<dbReference type="InterPro" id="IPR012223">
    <property type="entry name" value="TEII"/>
</dbReference>
<dbReference type="EMBL" id="WRXN01000003">
    <property type="protein sequence ID" value="MVT08418.1"/>
    <property type="molecule type" value="Genomic_DNA"/>
</dbReference>
<protein>
    <recommendedName>
        <fullName evidence="2">Thioesterase domain-containing protein</fullName>
    </recommendedName>
</protein>
<name>A0A7K1U248_9BACT</name>
<organism evidence="3 4">
    <name type="scientific">Chitinophaga tropicalis</name>
    <dbReference type="NCBI Taxonomy" id="2683588"/>
    <lineage>
        <taxon>Bacteria</taxon>
        <taxon>Pseudomonadati</taxon>
        <taxon>Bacteroidota</taxon>
        <taxon>Chitinophagia</taxon>
        <taxon>Chitinophagales</taxon>
        <taxon>Chitinophagaceae</taxon>
        <taxon>Chitinophaga</taxon>
    </lineage>
</organism>